<evidence type="ECO:0000256" key="5">
    <source>
        <dbReference type="ARBA" id="ARBA00022989"/>
    </source>
</evidence>
<evidence type="ECO:0000256" key="1">
    <source>
        <dbReference type="ARBA" id="ARBA00004141"/>
    </source>
</evidence>
<keyword evidence="7 8" id="KW-0472">Membrane</keyword>
<feature type="transmembrane region" description="Helical" evidence="8">
    <location>
        <begin position="159"/>
        <end position="179"/>
    </location>
</feature>
<feature type="transmembrane region" description="Helical" evidence="8">
    <location>
        <begin position="110"/>
        <end position="139"/>
    </location>
</feature>
<feature type="compositionally biased region" description="Basic and acidic residues" evidence="9">
    <location>
        <begin position="452"/>
        <end position="463"/>
    </location>
</feature>
<evidence type="ECO:0000313" key="10">
    <source>
        <dbReference type="EMBL" id="CAE0664162.1"/>
    </source>
</evidence>
<keyword evidence="6 8" id="KW-0406">Ion transport</keyword>
<dbReference type="GO" id="GO:0051117">
    <property type="term" value="F:ATPase binding"/>
    <property type="evidence" value="ECO:0007669"/>
    <property type="project" value="TreeGrafter"/>
</dbReference>
<evidence type="ECO:0000256" key="2">
    <source>
        <dbReference type="ARBA" id="ARBA00009904"/>
    </source>
</evidence>
<comment type="subcellular location">
    <subcellularLocation>
        <location evidence="1">Membrane</location>
        <topology evidence="1">Multi-pass membrane protein</topology>
    </subcellularLocation>
</comment>
<organism evidence="10">
    <name type="scientific">Lotharella globosa</name>
    <dbReference type="NCBI Taxonomy" id="91324"/>
    <lineage>
        <taxon>Eukaryota</taxon>
        <taxon>Sar</taxon>
        <taxon>Rhizaria</taxon>
        <taxon>Cercozoa</taxon>
        <taxon>Chlorarachniophyceae</taxon>
        <taxon>Lotharella</taxon>
    </lineage>
</organism>
<evidence type="ECO:0000256" key="7">
    <source>
        <dbReference type="ARBA" id="ARBA00023136"/>
    </source>
</evidence>
<dbReference type="GO" id="GO:0046961">
    <property type="term" value="F:proton-transporting ATPase activity, rotational mechanism"/>
    <property type="evidence" value="ECO:0007669"/>
    <property type="project" value="InterPro"/>
</dbReference>
<feature type="transmembrane region" description="Helical" evidence="8">
    <location>
        <begin position="367"/>
        <end position="385"/>
    </location>
</feature>
<feature type="transmembrane region" description="Helical" evidence="8">
    <location>
        <begin position="267"/>
        <end position="286"/>
    </location>
</feature>
<name>A0A7S3YWG3_9EUKA</name>
<feature type="region of interest" description="Disordered" evidence="9">
    <location>
        <begin position="452"/>
        <end position="474"/>
    </location>
</feature>
<keyword evidence="5 8" id="KW-1133">Transmembrane helix</keyword>
<dbReference type="PANTHER" id="PTHR11629:SF63">
    <property type="entry name" value="V-TYPE PROTON ATPASE SUBUNIT A"/>
    <property type="match status" value="1"/>
</dbReference>
<dbReference type="EMBL" id="HBIV01021894">
    <property type="protein sequence ID" value="CAE0664162.1"/>
    <property type="molecule type" value="Transcribed_RNA"/>
</dbReference>
<keyword evidence="8" id="KW-0375">Hydrogen ion transport</keyword>
<dbReference type="GO" id="GO:0016471">
    <property type="term" value="C:vacuolar proton-transporting V-type ATPase complex"/>
    <property type="evidence" value="ECO:0007669"/>
    <property type="project" value="TreeGrafter"/>
</dbReference>
<sequence length="593" mass="67136">MSVLGRWKVRLEREKRISEVLLKCRRSTALTSFRGWIPVSKIADLHNTVDPYTDGDSRVFMHIQGEAGGETVHKRGVPPTYFRTNKYTESFQAIVDTYGVARYKEVNPGLFTIVTFPFTFGVMYGDIGHGFLVMMGALYLIWNEKKLTAMARSGNMSEILGYAFGARYALLPMGFFALYCGSIYNDMVSVPLALFESSWVFEANGTYATFTQHDISGSNFSGSNFLESNISGSNATYTVYPYGVDPTWHHSANSLGFFNSLKMKMSVILGVTHMLLGIFLGALNHIYFGDCVSLFAEWIPRVVFMLSTFGYMCMMIIIKWTTDYGCQYGDKDHLLCPKEPPSLIQAMIAMFLRPWEEGTLYEGQREIQIMLVVTALLMIPAMLFLKPCINHNNSHSSLRRQRRGQDGSYQAVAHSDDSLDEERGPMREIDSKGSEGGPLSFRSYEELHEDNFSRHDDDHHHGDDGDDDHGDGQHSFSEELIHQGIHTIEYVLGCVSNTASYLRLWALSLAHAQLAEVFWEKFIQGSLEANNPVFLVVGFAVWAFATFGVLLCMDLLECFLHALRLHWVEFQNKFYNGDGIKYQPFELPSEDDK</sequence>
<feature type="transmembrane region" description="Helical" evidence="8">
    <location>
        <begin position="298"/>
        <end position="318"/>
    </location>
</feature>
<feature type="transmembrane region" description="Helical" evidence="8">
    <location>
        <begin position="533"/>
        <end position="556"/>
    </location>
</feature>
<accession>A0A7S3YWG3</accession>
<evidence type="ECO:0000256" key="3">
    <source>
        <dbReference type="ARBA" id="ARBA00022448"/>
    </source>
</evidence>
<dbReference type="InterPro" id="IPR002490">
    <property type="entry name" value="V-ATPase_116kDa_su"/>
</dbReference>
<proteinExistence type="inferred from homology"/>
<keyword evidence="3 8" id="KW-0813">Transport</keyword>
<dbReference type="Pfam" id="PF01496">
    <property type="entry name" value="V_ATPase_I"/>
    <property type="match status" value="1"/>
</dbReference>
<dbReference type="GO" id="GO:0033179">
    <property type="term" value="C:proton-transporting V-type ATPase, V0 domain"/>
    <property type="evidence" value="ECO:0007669"/>
    <property type="project" value="InterPro"/>
</dbReference>
<evidence type="ECO:0000256" key="4">
    <source>
        <dbReference type="ARBA" id="ARBA00022692"/>
    </source>
</evidence>
<reference evidence="10" key="1">
    <citation type="submission" date="2021-01" db="EMBL/GenBank/DDBJ databases">
        <authorList>
            <person name="Corre E."/>
            <person name="Pelletier E."/>
            <person name="Niang G."/>
            <person name="Scheremetjew M."/>
            <person name="Finn R."/>
            <person name="Kale V."/>
            <person name="Holt S."/>
            <person name="Cochrane G."/>
            <person name="Meng A."/>
            <person name="Brown T."/>
            <person name="Cohen L."/>
        </authorList>
    </citation>
    <scope>NUCLEOTIDE SEQUENCE</scope>
    <source>
        <strain evidence="10">CCCM811</strain>
    </source>
</reference>
<dbReference type="PANTHER" id="PTHR11629">
    <property type="entry name" value="VACUOLAR PROTON ATPASES"/>
    <property type="match status" value="1"/>
</dbReference>
<gene>
    <name evidence="10" type="ORF">LGLO00237_LOCUS15765</name>
</gene>
<dbReference type="AlphaFoldDB" id="A0A7S3YWG3"/>
<evidence type="ECO:0000256" key="8">
    <source>
        <dbReference type="RuleBase" id="RU361189"/>
    </source>
</evidence>
<evidence type="ECO:0000256" key="6">
    <source>
        <dbReference type="ARBA" id="ARBA00023065"/>
    </source>
</evidence>
<evidence type="ECO:0000256" key="9">
    <source>
        <dbReference type="SAM" id="MobiDB-lite"/>
    </source>
</evidence>
<feature type="region of interest" description="Disordered" evidence="9">
    <location>
        <begin position="395"/>
        <end position="440"/>
    </location>
</feature>
<keyword evidence="4 8" id="KW-0812">Transmembrane</keyword>
<comment type="similarity">
    <text evidence="2 8">Belongs to the V-ATPase 116 kDa subunit family.</text>
</comment>
<comment type="function">
    <text evidence="8">Essential component of the vacuolar proton pump (V-ATPase), a multimeric enzyme that catalyzes the translocation of protons across the membranes. Required for assembly and activity of the V-ATPase.</text>
</comment>
<protein>
    <recommendedName>
        <fullName evidence="8">V-type proton ATPase subunit a</fullName>
    </recommendedName>
</protein>
<feature type="compositionally biased region" description="Basic and acidic residues" evidence="9">
    <location>
        <begin position="414"/>
        <end position="433"/>
    </location>
</feature>
<dbReference type="GO" id="GO:0007035">
    <property type="term" value="P:vacuolar acidification"/>
    <property type="evidence" value="ECO:0007669"/>
    <property type="project" value="TreeGrafter"/>
</dbReference>